<name>A0A8J4R9B0_9ROSI</name>
<dbReference type="OrthoDB" id="1750406at2759"/>
<dbReference type="GO" id="GO:0003700">
    <property type="term" value="F:DNA-binding transcription factor activity"/>
    <property type="evidence" value="ECO:0007669"/>
    <property type="project" value="InterPro"/>
</dbReference>
<dbReference type="Gene3D" id="3.30.730.10">
    <property type="entry name" value="AP2/ERF domain"/>
    <property type="match status" value="1"/>
</dbReference>
<keyword evidence="4" id="KW-0804">Transcription</keyword>
<dbReference type="EMBL" id="JRKL02000815">
    <property type="protein sequence ID" value="KAF3968077.1"/>
    <property type="molecule type" value="Genomic_DNA"/>
</dbReference>
<keyword evidence="5" id="KW-0539">Nucleus</keyword>
<reference evidence="6" key="1">
    <citation type="submission" date="2020-03" db="EMBL/GenBank/DDBJ databases">
        <title>Castanea mollissima Vanexum genome sequencing.</title>
        <authorList>
            <person name="Staton M."/>
        </authorList>
    </citation>
    <scope>NUCLEOTIDE SEQUENCE</scope>
    <source>
        <tissue evidence="6">Leaf</tissue>
    </source>
</reference>
<evidence type="ECO:0000256" key="4">
    <source>
        <dbReference type="ARBA" id="ARBA00023163"/>
    </source>
</evidence>
<dbReference type="InterPro" id="IPR036955">
    <property type="entry name" value="AP2/ERF_dom_sf"/>
</dbReference>
<dbReference type="Proteomes" id="UP000737018">
    <property type="component" value="Unassembled WGS sequence"/>
</dbReference>
<evidence type="ECO:0008006" key="8">
    <source>
        <dbReference type="Google" id="ProtNLM"/>
    </source>
</evidence>
<comment type="caution">
    <text evidence="6">The sequence shown here is derived from an EMBL/GenBank/DDBJ whole genome shotgun (WGS) entry which is preliminary data.</text>
</comment>
<accession>A0A8J4R9B0</accession>
<evidence type="ECO:0000256" key="2">
    <source>
        <dbReference type="ARBA" id="ARBA00023015"/>
    </source>
</evidence>
<dbReference type="PANTHER" id="PTHR32467:SF241">
    <property type="entry name" value="OS01G0899800 PROTEIN"/>
    <property type="match status" value="1"/>
</dbReference>
<dbReference type="GO" id="GO:0005634">
    <property type="term" value="C:nucleus"/>
    <property type="evidence" value="ECO:0007669"/>
    <property type="project" value="UniProtKB-SubCell"/>
</dbReference>
<comment type="subcellular location">
    <subcellularLocation>
        <location evidence="1">Nucleus</location>
    </subcellularLocation>
</comment>
<keyword evidence="3" id="KW-0238">DNA-binding</keyword>
<sequence length="103" mass="11847">MTDMSCYMYKKLDTEEEAAKAYDVASIRLKGMRAVTNFYLSNYNVKDITDSARLPIGKGASKLIKKTPVEDVLLKKTNTRKTPRYYRQFGSLSSSQPKYYQII</sequence>
<gene>
    <name evidence="6" type="ORF">CMV_008003</name>
</gene>
<keyword evidence="2" id="KW-0805">Transcription regulation</keyword>
<dbReference type="AlphaFoldDB" id="A0A8J4R9B0"/>
<dbReference type="PANTHER" id="PTHR32467">
    <property type="entry name" value="AP2-LIKE ETHYLENE-RESPONSIVE TRANSCRIPTION FACTOR"/>
    <property type="match status" value="1"/>
</dbReference>
<evidence type="ECO:0000256" key="5">
    <source>
        <dbReference type="ARBA" id="ARBA00023242"/>
    </source>
</evidence>
<dbReference type="InterPro" id="IPR016177">
    <property type="entry name" value="DNA-bd_dom_sf"/>
</dbReference>
<organism evidence="6 7">
    <name type="scientific">Castanea mollissima</name>
    <name type="common">Chinese chestnut</name>
    <dbReference type="NCBI Taxonomy" id="60419"/>
    <lineage>
        <taxon>Eukaryota</taxon>
        <taxon>Viridiplantae</taxon>
        <taxon>Streptophyta</taxon>
        <taxon>Embryophyta</taxon>
        <taxon>Tracheophyta</taxon>
        <taxon>Spermatophyta</taxon>
        <taxon>Magnoliopsida</taxon>
        <taxon>eudicotyledons</taxon>
        <taxon>Gunneridae</taxon>
        <taxon>Pentapetalae</taxon>
        <taxon>rosids</taxon>
        <taxon>fabids</taxon>
        <taxon>Fagales</taxon>
        <taxon>Fagaceae</taxon>
        <taxon>Castanea</taxon>
    </lineage>
</organism>
<proteinExistence type="predicted"/>
<dbReference type="SUPFAM" id="SSF54171">
    <property type="entry name" value="DNA-binding domain"/>
    <property type="match status" value="1"/>
</dbReference>
<keyword evidence="7" id="KW-1185">Reference proteome</keyword>
<evidence type="ECO:0000256" key="3">
    <source>
        <dbReference type="ARBA" id="ARBA00023125"/>
    </source>
</evidence>
<evidence type="ECO:0000313" key="7">
    <source>
        <dbReference type="Proteomes" id="UP000737018"/>
    </source>
</evidence>
<protein>
    <recommendedName>
        <fullName evidence="8">AP2/ERF domain-containing protein</fullName>
    </recommendedName>
</protein>
<evidence type="ECO:0000313" key="6">
    <source>
        <dbReference type="EMBL" id="KAF3968077.1"/>
    </source>
</evidence>
<evidence type="ECO:0000256" key="1">
    <source>
        <dbReference type="ARBA" id="ARBA00004123"/>
    </source>
</evidence>
<dbReference type="GO" id="GO:0003677">
    <property type="term" value="F:DNA binding"/>
    <property type="evidence" value="ECO:0007669"/>
    <property type="project" value="UniProtKB-KW"/>
</dbReference>